<evidence type="ECO:0000313" key="4">
    <source>
        <dbReference type="Proteomes" id="UP000246740"/>
    </source>
</evidence>
<dbReference type="InterPro" id="IPR025602">
    <property type="entry name" value="BCP1_family"/>
</dbReference>
<dbReference type="OrthoDB" id="27543at2759"/>
<name>A0A317XZT0_9BASI</name>
<reference evidence="3 4" key="1">
    <citation type="journal article" date="2018" name="Mol. Biol. Evol.">
        <title>Broad Genomic Sampling Reveals a Smut Pathogenic Ancestry of the Fungal Clade Ustilaginomycotina.</title>
        <authorList>
            <person name="Kijpornyongpan T."/>
            <person name="Mondo S.J."/>
            <person name="Barry K."/>
            <person name="Sandor L."/>
            <person name="Lee J."/>
            <person name="Lipzen A."/>
            <person name="Pangilinan J."/>
            <person name="LaButti K."/>
            <person name="Hainaut M."/>
            <person name="Henrissat B."/>
            <person name="Grigoriev I.V."/>
            <person name="Spatafora J.W."/>
            <person name="Aime M.C."/>
        </authorList>
    </citation>
    <scope>NUCLEOTIDE SEQUENCE [LARGE SCALE GENOMIC DNA]</scope>
    <source>
        <strain evidence="3 4">MCA 3645</strain>
    </source>
</reference>
<dbReference type="AlphaFoldDB" id="A0A317XZT0"/>
<evidence type="ECO:0000313" key="3">
    <source>
        <dbReference type="EMBL" id="PWZ03794.1"/>
    </source>
</evidence>
<feature type="compositionally biased region" description="Basic and acidic residues" evidence="2">
    <location>
        <begin position="1"/>
        <end position="11"/>
    </location>
</feature>
<feature type="compositionally biased region" description="Basic and acidic residues" evidence="2">
    <location>
        <begin position="238"/>
        <end position="253"/>
    </location>
</feature>
<accession>A0A317XZT0</accession>
<dbReference type="InParanoid" id="A0A317XZT0"/>
<dbReference type="FunCoup" id="A0A317XZT0">
    <property type="interactions" value="646"/>
</dbReference>
<feature type="region of interest" description="Disordered" evidence="2">
    <location>
        <begin position="214"/>
        <end position="253"/>
    </location>
</feature>
<dbReference type="EMBL" id="KZ819188">
    <property type="protein sequence ID" value="PWZ03794.1"/>
    <property type="molecule type" value="Genomic_DNA"/>
</dbReference>
<organism evidence="3 4">
    <name type="scientific">Testicularia cyperi</name>
    <dbReference type="NCBI Taxonomy" id="1882483"/>
    <lineage>
        <taxon>Eukaryota</taxon>
        <taxon>Fungi</taxon>
        <taxon>Dikarya</taxon>
        <taxon>Basidiomycota</taxon>
        <taxon>Ustilaginomycotina</taxon>
        <taxon>Ustilaginomycetes</taxon>
        <taxon>Ustilaginales</taxon>
        <taxon>Anthracoideaceae</taxon>
        <taxon>Testicularia</taxon>
    </lineage>
</organism>
<feature type="region of interest" description="Disordered" evidence="2">
    <location>
        <begin position="1"/>
        <end position="30"/>
    </location>
</feature>
<dbReference type="GO" id="GO:0005634">
    <property type="term" value="C:nucleus"/>
    <property type="evidence" value="ECO:0007669"/>
    <property type="project" value="TreeGrafter"/>
</dbReference>
<dbReference type="PANTHER" id="PTHR13261:SF0">
    <property type="entry name" value="BRCA2 AND CDKN1A-INTERACTING PROTEIN"/>
    <property type="match status" value="1"/>
</dbReference>
<feature type="compositionally biased region" description="Acidic residues" evidence="2">
    <location>
        <begin position="12"/>
        <end position="30"/>
    </location>
</feature>
<comment type="similarity">
    <text evidence="1">Belongs to the BCP1 family.</text>
</comment>
<evidence type="ECO:0000256" key="2">
    <source>
        <dbReference type="SAM" id="MobiDB-lite"/>
    </source>
</evidence>
<proteinExistence type="inferred from homology"/>
<dbReference type="Pfam" id="PF13862">
    <property type="entry name" value="BCCIP"/>
    <property type="match status" value="1"/>
</dbReference>
<dbReference type="Proteomes" id="UP000246740">
    <property type="component" value="Unassembled WGS sequence"/>
</dbReference>
<gene>
    <name evidence="3" type="ORF">BCV70DRAFT_229974</name>
</gene>
<protein>
    <submittedName>
        <fullName evidence="3">Protein BCP1</fullName>
    </submittedName>
</protein>
<feature type="compositionally biased region" description="Acidic residues" evidence="2">
    <location>
        <begin position="214"/>
        <end position="224"/>
    </location>
</feature>
<keyword evidence="4" id="KW-1185">Reference proteome</keyword>
<dbReference type="STRING" id="1882483.A0A317XZT0"/>
<dbReference type="PANTHER" id="PTHR13261">
    <property type="entry name" value="BRCA2 AND CDKN1A INTERACTING PROTEIN"/>
    <property type="match status" value="1"/>
</dbReference>
<evidence type="ECO:0000256" key="1">
    <source>
        <dbReference type="ARBA" id="ARBA00006781"/>
    </source>
</evidence>
<sequence>MPIEAKRKAENEDPNPDGSDYDSDGSEEPDFINVDFDFRAPQEIDFQALKRLLQQLFYTHATKLDLSALADHVVKMSTSEGVGTAIKIEGDEDQDPYAFVSAIELSSQKQQGSEAANSLTKYLLEVLSKPSNKAFHDLVKSASSSTSTNAPVTVVLHERMVNMPPQVAPPLYKMLVEELQAARAAKTSADAGSSSSHYLFFSRVFSADAFSDDEAMDEDDDDEPSGLAGARKRRAKLAKREAKKAGAKKDAPKTRAIADGMGIGTESAADEELGLFHPEDIAISKHASHQLTFRFPPPPDAADSFEAPLFGRLVAVPADKLDSLLQQIESDLSFPTTAQ</sequence>
<dbReference type="PIRSF" id="PIRSF028983">
    <property type="entry name" value="BCP1"/>
    <property type="match status" value="1"/>
</dbReference>